<dbReference type="Gene3D" id="3.30.565.10">
    <property type="entry name" value="Histidine kinase-like ATPase, C-terminal domain"/>
    <property type="match status" value="1"/>
</dbReference>
<dbReference type="InterPro" id="IPR004358">
    <property type="entry name" value="Sig_transdc_His_kin-like_C"/>
</dbReference>
<dbReference type="Gene3D" id="3.30.450.40">
    <property type="match status" value="1"/>
</dbReference>
<evidence type="ECO:0000256" key="9">
    <source>
        <dbReference type="ARBA" id="ARBA00022840"/>
    </source>
</evidence>
<sequence>MSSPDNHRADPDALLAALTRDEARSRRGHLKVFLGMSPGVGKTYAMLRAAQEARADKIDVLVGIVETHGRAETEALLSGLVLLPRKAIHHRGATLTELDLEALLARRPALAVIDELAHTNAPGSRHTKRWQDVLELLEAGINVFTTLNIQHVESRADAVRQITGAPQLETVPDTLLDLADEVELIDLTPEALRERLSDGKVYLGSARADAARDNFFRETHLTALRELALRFTAERVDRQLRQLRAGLPKQTVWRSGERLLVAVGPSPFSTQLVRWTRRLAAAQGAPWLAVYVEPSDPLSPAAQQLLDKNLALARELGAEVVLTHDENVPAALVRTALQHNATQIVVGKPRGNRFLDTLRGGTLVDKLLRHGGNIDIYVVPADPEARLRHDWRAFEPALHSPPREYAIAAGTIAALTLLGQLLPADTYLAAGLVYLLAVIALSLRVGRWPVLLAGVLSALTWNFLFIPPRFTFAINKIEDAALFVTYFAVAIIAGQLTARIRAQARNERLREERATALFQLTRVLASASTLDDAVFTALRQTDELFSAKTALLLAGETGDTLTPHFAASLALDEKERGVADWAFRHRRPAGRFTDTLPGSAAFHLPLIREDRAVGVLVVAVPENQLLTLAQRDLLDAFARQLSLIVERDHLRAASEREKLLAASDKLHRTLLDSVSHELRTPLAVITGSLENLADTTDEKLRAALIGESRSAAHRLNRLVGNLLDQTRLESGALKPRLDWCDARDLANAARDSVGDALASHPFTIEIPDDLPPLRADFALTEQALANLLLNAAIHTPPATPITLSAGLDATSSRAWITVADHGPGISPELREKLFQKFARANPTRTGGLGLGLSIVRGFLTAQGAEITATENTTGGTRFVITFPHHQTPPPL</sequence>
<keyword evidence="4" id="KW-0597">Phosphoprotein</keyword>
<dbReference type="Pfam" id="PF00582">
    <property type="entry name" value="Usp"/>
    <property type="match status" value="1"/>
</dbReference>
<evidence type="ECO:0000256" key="13">
    <source>
        <dbReference type="SAM" id="Phobius"/>
    </source>
</evidence>
<dbReference type="Pfam" id="PF02702">
    <property type="entry name" value="KdpD"/>
    <property type="match status" value="1"/>
</dbReference>
<comment type="subcellular location">
    <subcellularLocation>
        <location evidence="2">Membrane</location>
        <topology evidence="2">Multi-pass membrane protein</topology>
    </subcellularLocation>
</comment>
<feature type="transmembrane region" description="Helical" evidence="13">
    <location>
        <begin position="450"/>
        <end position="468"/>
    </location>
</feature>
<dbReference type="InterPro" id="IPR036890">
    <property type="entry name" value="HATPase_C_sf"/>
</dbReference>
<evidence type="ECO:0000256" key="7">
    <source>
        <dbReference type="ARBA" id="ARBA00022741"/>
    </source>
</evidence>
<evidence type="ECO:0000313" key="16">
    <source>
        <dbReference type="Proteomes" id="UP000217265"/>
    </source>
</evidence>
<dbReference type="Gene3D" id="1.20.120.620">
    <property type="entry name" value="Backbone structure of the membrane domain of e. Coli histidine kinase receptor kdpd"/>
    <property type="match status" value="1"/>
</dbReference>
<feature type="transmembrane region" description="Helical" evidence="13">
    <location>
        <begin position="480"/>
        <end position="500"/>
    </location>
</feature>
<protein>
    <recommendedName>
        <fullName evidence="3">histidine kinase</fullName>
        <ecNumber evidence="3">2.7.13.3</ecNumber>
    </recommendedName>
</protein>
<dbReference type="EMBL" id="CP023344">
    <property type="protein sequence ID" value="ATC65337.1"/>
    <property type="molecule type" value="Genomic_DNA"/>
</dbReference>
<keyword evidence="12 13" id="KW-0472">Membrane</keyword>
<dbReference type="RefSeq" id="WP_096056968.1">
    <property type="nucleotide sequence ID" value="NZ_CP023344.1"/>
</dbReference>
<keyword evidence="9" id="KW-0067">ATP-binding</keyword>
<reference evidence="15 16" key="1">
    <citation type="submission" date="2017-09" db="EMBL/GenBank/DDBJ databases">
        <title>Complete genome sequence of Verrucomicrobial strain HZ-65, isolated from freshwater.</title>
        <authorList>
            <person name="Choi A."/>
        </authorList>
    </citation>
    <scope>NUCLEOTIDE SEQUENCE [LARGE SCALE GENOMIC DNA]</scope>
    <source>
        <strain evidence="15 16">HZ-65</strain>
    </source>
</reference>
<evidence type="ECO:0000259" key="14">
    <source>
        <dbReference type="PROSITE" id="PS50109"/>
    </source>
</evidence>
<dbReference type="Gene3D" id="3.40.50.300">
    <property type="entry name" value="P-loop containing nucleotide triphosphate hydrolases"/>
    <property type="match status" value="1"/>
</dbReference>
<keyword evidence="5" id="KW-0808">Transferase</keyword>
<feature type="domain" description="Histidine kinase" evidence="14">
    <location>
        <begin position="673"/>
        <end position="886"/>
    </location>
</feature>
<dbReference type="InterPro" id="IPR005467">
    <property type="entry name" value="His_kinase_dom"/>
</dbReference>
<evidence type="ECO:0000256" key="12">
    <source>
        <dbReference type="ARBA" id="ARBA00023136"/>
    </source>
</evidence>
<dbReference type="SUPFAM" id="SSF55781">
    <property type="entry name" value="GAF domain-like"/>
    <property type="match status" value="1"/>
</dbReference>
<dbReference type="FunFam" id="3.40.50.300:FF:000483">
    <property type="entry name" value="Sensor histidine kinase KdpD"/>
    <property type="match status" value="1"/>
</dbReference>
<dbReference type="Pfam" id="PF13493">
    <property type="entry name" value="DUF4118"/>
    <property type="match status" value="1"/>
</dbReference>
<dbReference type="SMART" id="SM00387">
    <property type="entry name" value="HATPase_c"/>
    <property type="match status" value="1"/>
</dbReference>
<accession>A0A290QAR7</accession>
<dbReference type="SUPFAM" id="SSF47384">
    <property type="entry name" value="Homodimeric domain of signal transducing histidine kinase"/>
    <property type="match status" value="1"/>
</dbReference>
<dbReference type="KEGG" id="vbh:CMV30_16055"/>
<dbReference type="InterPro" id="IPR029016">
    <property type="entry name" value="GAF-like_dom_sf"/>
</dbReference>
<dbReference type="Pfam" id="PF02518">
    <property type="entry name" value="HATPase_c"/>
    <property type="match status" value="1"/>
</dbReference>
<dbReference type="Pfam" id="PF00512">
    <property type="entry name" value="HisKA"/>
    <property type="match status" value="1"/>
</dbReference>
<dbReference type="PRINTS" id="PR00344">
    <property type="entry name" value="BCTRLSENSOR"/>
</dbReference>
<proteinExistence type="predicted"/>
<keyword evidence="8 15" id="KW-0418">Kinase</keyword>
<dbReference type="Pfam" id="PF13492">
    <property type="entry name" value="GAF_3"/>
    <property type="match status" value="1"/>
</dbReference>
<dbReference type="InterPro" id="IPR003594">
    <property type="entry name" value="HATPase_dom"/>
</dbReference>
<evidence type="ECO:0000313" key="15">
    <source>
        <dbReference type="EMBL" id="ATC65337.1"/>
    </source>
</evidence>
<organism evidence="15 16">
    <name type="scientific">Nibricoccus aquaticus</name>
    <dbReference type="NCBI Taxonomy" id="2576891"/>
    <lineage>
        <taxon>Bacteria</taxon>
        <taxon>Pseudomonadati</taxon>
        <taxon>Verrucomicrobiota</taxon>
        <taxon>Opitutia</taxon>
        <taxon>Opitutales</taxon>
        <taxon>Opitutaceae</taxon>
        <taxon>Nibricoccus</taxon>
    </lineage>
</organism>
<dbReference type="InterPro" id="IPR003018">
    <property type="entry name" value="GAF"/>
</dbReference>
<dbReference type="InterPro" id="IPR036097">
    <property type="entry name" value="HisK_dim/P_sf"/>
</dbReference>
<evidence type="ECO:0000256" key="3">
    <source>
        <dbReference type="ARBA" id="ARBA00012438"/>
    </source>
</evidence>
<dbReference type="CDD" id="cd01987">
    <property type="entry name" value="USP_KdpD-like"/>
    <property type="match status" value="1"/>
</dbReference>
<evidence type="ECO:0000256" key="10">
    <source>
        <dbReference type="ARBA" id="ARBA00022989"/>
    </source>
</evidence>
<dbReference type="InterPro" id="IPR025201">
    <property type="entry name" value="KdpD_TM"/>
</dbReference>
<dbReference type="GO" id="GO:0005737">
    <property type="term" value="C:cytoplasm"/>
    <property type="evidence" value="ECO:0007669"/>
    <property type="project" value="UniProtKB-ARBA"/>
</dbReference>
<dbReference type="PROSITE" id="PS50109">
    <property type="entry name" value="HIS_KIN"/>
    <property type="match status" value="1"/>
</dbReference>
<dbReference type="Gene3D" id="1.10.287.130">
    <property type="match status" value="1"/>
</dbReference>
<dbReference type="GO" id="GO:0005524">
    <property type="term" value="F:ATP binding"/>
    <property type="evidence" value="ECO:0007669"/>
    <property type="project" value="UniProtKB-KW"/>
</dbReference>
<keyword evidence="10 13" id="KW-1133">Transmembrane helix</keyword>
<dbReference type="InterPro" id="IPR003852">
    <property type="entry name" value="Sig_transdc_His_kinase_KdpD_N"/>
</dbReference>
<keyword evidence="11" id="KW-0902">Two-component regulatory system</keyword>
<dbReference type="SMART" id="SM00388">
    <property type="entry name" value="HisKA"/>
    <property type="match status" value="1"/>
</dbReference>
<dbReference type="GO" id="GO:0000155">
    <property type="term" value="F:phosphorelay sensor kinase activity"/>
    <property type="evidence" value="ECO:0007669"/>
    <property type="project" value="InterPro"/>
</dbReference>
<evidence type="ECO:0000256" key="8">
    <source>
        <dbReference type="ARBA" id="ARBA00022777"/>
    </source>
</evidence>
<dbReference type="PANTHER" id="PTHR45569:SF1">
    <property type="entry name" value="SENSOR PROTEIN KDPD"/>
    <property type="match status" value="1"/>
</dbReference>
<dbReference type="GO" id="GO:0005886">
    <property type="term" value="C:plasma membrane"/>
    <property type="evidence" value="ECO:0007669"/>
    <property type="project" value="TreeGrafter"/>
</dbReference>
<keyword evidence="16" id="KW-1185">Reference proteome</keyword>
<dbReference type="InterPro" id="IPR006016">
    <property type="entry name" value="UspA"/>
</dbReference>
<dbReference type="InterPro" id="IPR052023">
    <property type="entry name" value="Histidine_kinase_KdpD"/>
</dbReference>
<name>A0A290QAR7_9BACT</name>
<dbReference type="SUPFAM" id="SSF55874">
    <property type="entry name" value="ATPase domain of HSP90 chaperone/DNA topoisomerase II/histidine kinase"/>
    <property type="match status" value="1"/>
</dbReference>
<dbReference type="InterPro" id="IPR003661">
    <property type="entry name" value="HisK_dim/P_dom"/>
</dbReference>
<dbReference type="CDD" id="cd00082">
    <property type="entry name" value="HisKA"/>
    <property type="match status" value="1"/>
</dbReference>
<evidence type="ECO:0000256" key="6">
    <source>
        <dbReference type="ARBA" id="ARBA00022692"/>
    </source>
</evidence>
<dbReference type="PANTHER" id="PTHR45569">
    <property type="entry name" value="SENSOR PROTEIN KDPD"/>
    <property type="match status" value="1"/>
</dbReference>
<dbReference type="SUPFAM" id="SSF52402">
    <property type="entry name" value="Adenine nucleotide alpha hydrolases-like"/>
    <property type="match status" value="1"/>
</dbReference>
<evidence type="ECO:0000256" key="1">
    <source>
        <dbReference type="ARBA" id="ARBA00000085"/>
    </source>
</evidence>
<comment type="catalytic activity">
    <reaction evidence="1">
        <text>ATP + protein L-histidine = ADP + protein N-phospho-L-histidine.</text>
        <dbReference type="EC" id="2.7.13.3"/>
    </reaction>
</comment>
<dbReference type="OrthoDB" id="9806130at2"/>
<evidence type="ECO:0000256" key="5">
    <source>
        <dbReference type="ARBA" id="ARBA00022679"/>
    </source>
</evidence>
<feature type="transmembrane region" description="Helical" evidence="13">
    <location>
        <begin position="426"/>
        <end position="443"/>
    </location>
</feature>
<dbReference type="Proteomes" id="UP000217265">
    <property type="component" value="Chromosome"/>
</dbReference>
<dbReference type="EC" id="2.7.13.3" evidence="3"/>
<keyword evidence="7" id="KW-0547">Nucleotide-binding</keyword>
<keyword evidence="6 13" id="KW-0812">Transmembrane</keyword>
<dbReference type="Gene3D" id="3.40.50.620">
    <property type="entry name" value="HUPs"/>
    <property type="match status" value="1"/>
</dbReference>
<dbReference type="InterPro" id="IPR027417">
    <property type="entry name" value="P-loop_NTPase"/>
</dbReference>
<dbReference type="InterPro" id="IPR014729">
    <property type="entry name" value="Rossmann-like_a/b/a_fold"/>
</dbReference>
<evidence type="ECO:0000256" key="11">
    <source>
        <dbReference type="ARBA" id="ARBA00023012"/>
    </source>
</evidence>
<gene>
    <name evidence="15" type="ORF">CMV30_16055</name>
</gene>
<evidence type="ECO:0000256" key="2">
    <source>
        <dbReference type="ARBA" id="ARBA00004141"/>
    </source>
</evidence>
<dbReference type="AlphaFoldDB" id="A0A290QAR7"/>
<evidence type="ECO:0000256" key="4">
    <source>
        <dbReference type="ARBA" id="ARBA00022553"/>
    </source>
</evidence>
<dbReference type="InterPro" id="IPR038318">
    <property type="entry name" value="KdpD_sf"/>
</dbReference>